<dbReference type="EMBL" id="CP121196">
    <property type="protein sequence ID" value="XBH17141.1"/>
    <property type="molecule type" value="Genomic_DNA"/>
</dbReference>
<dbReference type="CDD" id="cd00156">
    <property type="entry name" value="REC"/>
    <property type="match status" value="1"/>
</dbReference>
<name>A0AAU7DID2_9BACT</name>
<gene>
    <name evidence="4" type="ORF">P8935_21560</name>
</gene>
<dbReference type="PROSITE" id="PS50110">
    <property type="entry name" value="RESPONSE_REGULATORY"/>
    <property type="match status" value="1"/>
</dbReference>
<dbReference type="InterPro" id="IPR001789">
    <property type="entry name" value="Sig_transdc_resp-reg_receiver"/>
</dbReference>
<protein>
    <submittedName>
        <fullName evidence="4">Response regulator</fullName>
    </submittedName>
</protein>
<dbReference type="SMART" id="SM00448">
    <property type="entry name" value="REC"/>
    <property type="match status" value="1"/>
</dbReference>
<dbReference type="GO" id="GO:0000160">
    <property type="term" value="P:phosphorelay signal transduction system"/>
    <property type="evidence" value="ECO:0007669"/>
    <property type="project" value="InterPro"/>
</dbReference>
<sequence length="127" mass="13635">METIKPKVLIIDDDPIHADTLAMVLNISGFTATVAYSGEQGLELARTGTFDHLVTDVMMEGMSGIEAAIAIRQVLPQCRILLISGNNDTTALLAAAAAQGHNFEILAKPVHPTVLLEQMRSNGRSHE</sequence>
<dbReference type="RefSeq" id="WP_348262372.1">
    <property type="nucleotide sequence ID" value="NZ_CP121196.1"/>
</dbReference>
<evidence type="ECO:0000259" key="3">
    <source>
        <dbReference type="PROSITE" id="PS50110"/>
    </source>
</evidence>
<dbReference type="SUPFAM" id="SSF52172">
    <property type="entry name" value="CheY-like"/>
    <property type="match status" value="1"/>
</dbReference>
<evidence type="ECO:0000256" key="2">
    <source>
        <dbReference type="PROSITE-ProRule" id="PRU00169"/>
    </source>
</evidence>
<dbReference type="PANTHER" id="PTHR44591:SF3">
    <property type="entry name" value="RESPONSE REGULATORY DOMAIN-CONTAINING PROTEIN"/>
    <property type="match status" value="1"/>
</dbReference>
<feature type="domain" description="Response regulatory" evidence="3">
    <location>
        <begin position="7"/>
        <end position="123"/>
    </location>
</feature>
<dbReference type="InterPro" id="IPR050595">
    <property type="entry name" value="Bact_response_regulator"/>
</dbReference>
<dbReference type="InterPro" id="IPR011006">
    <property type="entry name" value="CheY-like_superfamily"/>
</dbReference>
<organism evidence="4">
    <name type="scientific">Telmatobacter sp. DSM 110680</name>
    <dbReference type="NCBI Taxonomy" id="3036704"/>
    <lineage>
        <taxon>Bacteria</taxon>
        <taxon>Pseudomonadati</taxon>
        <taxon>Acidobacteriota</taxon>
        <taxon>Terriglobia</taxon>
        <taxon>Terriglobales</taxon>
        <taxon>Acidobacteriaceae</taxon>
        <taxon>Telmatobacter</taxon>
    </lineage>
</organism>
<accession>A0AAU7DID2</accession>
<dbReference type="PANTHER" id="PTHR44591">
    <property type="entry name" value="STRESS RESPONSE REGULATOR PROTEIN 1"/>
    <property type="match status" value="1"/>
</dbReference>
<proteinExistence type="predicted"/>
<dbReference type="Pfam" id="PF00072">
    <property type="entry name" value="Response_reg"/>
    <property type="match status" value="1"/>
</dbReference>
<dbReference type="Gene3D" id="3.40.50.2300">
    <property type="match status" value="1"/>
</dbReference>
<evidence type="ECO:0000256" key="1">
    <source>
        <dbReference type="ARBA" id="ARBA00022553"/>
    </source>
</evidence>
<reference evidence="4" key="1">
    <citation type="submission" date="2023-03" db="EMBL/GenBank/DDBJ databases">
        <title>Edaphobacter sp.</title>
        <authorList>
            <person name="Huber K.J."/>
            <person name="Papendorf J."/>
            <person name="Pilke C."/>
            <person name="Bunk B."/>
            <person name="Sproeer C."/>
            <person name="Pester M."/>
        </authorList>
    </citation>
    <scope>NUCLEOTIDE SEQUENCE</scope>
    <source>
        <strain evidence="4">DSM 110680</strain>
    </source>
</reference>
<keyword evidence="1 2" id="KW-0597">Phosphoprotein</keyword>
<feature type="modified residue" description="4-aspartylphosphate" evidence="2">
    <location>
        <position position="56"/>
    </location>
</feature>
<dbReference type="AlphaFoldDB" id="A0AAU7DID2"/>
<evidence type="ECO:0000313" key="4">
    <source>
        <dbReference type="EMBL" id="XBH17141.1"/>
    </source>
</evidence>